<dbReference type="VEuPathDB" id="AmoebaDB:EHI8A_006460"/>
<accession>A0A5K1UDI1</accession>
<dbReference type="VEuPathDB" id="AmoebaDB:KM1_019420"/>
<dbReference type="EMBL" id="BDEQ01000001">
    <property type="protein sequence ID" value="GAT91582.1"/>
    <property type="molecule type" value="Genomic_DNA"/>
</dbReference>
<protein>
    <recommendedName>
        <fullName evidence="5">Neuroguidin</fullName>
    </recommendedName>
</protein>
<dbReference type="PANTHER" id="PTHR13237">
    <property type="entry name" value="SOMETHING ABOUT SILENCING PROTEIN 10-RELATED"/>
    <property type="match status" value="1"/>
</dbReference>
<dbReference type="PANTHER" id="PTHR13237:SF9">
    <property type="entry name" value="NEUROGUIDIN"/>
    <property type="match status" value="1"/>
</dbReference>
<dbReference type="GO" id="GO:0000462">
    <property type="term" value="P:maturation of SSU-rRNA from tricistronic rRNA transcript (SSU-rRNA, 5.8S rRNA, LSU-rRNA)"/>
    <property type="evidence" value="ECO:0007669"/>
    <property type="project" value="TreeGrafter"/>
</dbReference>
<name>A0A5K1UDI1_ENTHI</name>
<reference evidence="3 4" key="1">
    <citation type="submission" date="2016-05" db="EMBL/GenBank/DDBJ databases">
        <title>First whole genome sequencing of Entamoeba histolytica HM1:IMSS-clone-6.</title>
        <authorList>
            <person name="Mukherjee Avik.K."/>
            <person name="Izumyama S."/>
            <person name="Nakada-Tsukui K."/>
            <person name="Nozaki T."/>
        </authorList>
    </citation>
    <scope>NUCLEOTIDE SEQUENCE [LARGE SCALE GENOMIC DNA]</scope>
    <source>
        <strain evidence="3 4">HM1:IMSS clone 6</strain>
    </source>
</reference>
<evidence type="ECO:0000256" key="2">
    <source>
        <dbReference type="SAM" id="MobiDB-lite"/>
    </source>
</evidence>
<gene>
    <name evidence="3" type="ORF">CL6EHI_153280</name>
</gene>
<dbReference type="InterPro" id="IPR007146">
    <property type="entry name" value="Sas10/Utp3/C1D"/>
</dbReference>
<evidence type="ECO:0000313" key="3">
    <source>
        <dbReference type="EMBL" id="GAT91582.1"/>
    </source>
</evidence>
<keyword evidence="1" id="KW-0175">Coiled coil</keyword>
<feature type="coiled-coil region" evidence="1">
    <location>
        <begin position="7"/>
        <end position="38"/>
    </location>
</feature>
<dbReference type="VEuPathDB" id="AmoebaDB:EHI5A_018790"/>
<dbReference type="VEuPathDB" id="AmoebaDB:EHI_153280"/>
<dbReference type="AlphaFoldDB" id="A0A5K1UDI1"/>
<dbReference type="OMA" id="IGIPDFR"/>
<dbReference type="GO" id="GO:0032040">
    <property type="term" value="C:small-subunit processome"/>
    <property type="evidence" value="ECO:0007669"/>
    <property type="project" value="TreeGrafter"/>
</dbReference>
<organism evidence="3 4">
    <name type="scientific">Entamoeba histolytica</name>
    <dbReference type="NCBI Taxonomy" id="5759"/>
    <lineage>
        <taxon>Eukaryota</taxon>
        <taxon>Amoebozoa</taxon>
        <taxon>Evosea</taxon>
        <taxon>Archamoebae</taxon>
        <taxon>Mastigamoebida</taxon>
        <taxon>Entamoebidae</taxon>
        <taxon>Entamoeba</taxon>
    </lineage>
</organism>
<sequence length="286" mass="33329">MSEEQHDYELIEKMKALRENVEELANKINVLNMKLQQNPLKTQKGISFLDVKYSLLFEYNMYLAYYCWIKSSGSNVERHKAIERLFYLRILMERCKPIEKKLKYQIDKLLAETIADESLNAKPNVDDLVVEKNEDGVYKPTTIAGKAMEVEVNDVPDAKTFARHELEENVDDDIDAPEEIGFDGQVVVDKGQMEREKEIRKYEEQMHVRLNKKQKLTKVRDEFQELEDFVSNLKDDLVKEYRGNKLKGDIVDDNDSINSDEIESQGSDDNSDQSEVDDEEIDSDEI</sequence>
<proteinExistence type="predicted"/>
<evidence type="ECO:0000313" key="4">
    <source>
        <dbReference type="Proteomes" id="UP000078387"/>
    </source>
</evidence>
<feature type="region of interest" description="Disordered" evidence="2">
    <location>
        <begin position="245"/>
        <end position="286"/>
    </location>
</feature>
<dbReference type="Proteomes" id="UP000078387">
    <property type="component" value="Unassembled WGS sequence"/>
</dbReference>
<evidence type="ECO:0008006" key="5">
    <source>
        <dbReference type="Google" id="ProtNLM"/>
    </source>
</evidence>
<comment type="caution">
    <text evidence="3">The sequence shown here is derived from an EMBL/GenBank/DDBJ whole genome shotgun (WGS) entry which is preliminary data.</text>
</comment>
<feature type="compositionally biased region" description="Acidic residues" evidence="2">
    <location>
        <begin position="251"/>
        <end position="263"/>
    </location>
</feature>
<evidence type="ECO:0000256" key="1">
    <source>
        <dbReference type="SAM" id="Coils"/>
    </source>
</evidence>
<dbReference type="VEuPathDB" id="AmoebaDB:EHI7A_007210"/>
<dbReference type="Pfam" id="PF04000">
    <property type="entry name" value="Sas10_Utp3"/>
    <property type="match status" value="1"/>
</dbReference>
<feature type="compositionally biased region" description="Acidic residues" evidence="2">
    <location>
        <begin position="269"/>
        <end position="286"/>
    </location>
</feature>